<evidence type="ECO:0000313" key="5">
    <source>
        <dbReference type="Proteomes" id="UP000315003"/>
    </source>
</evidence>
<keyword evidence="1 2" id="KW-0238">DNA-binding</keyword>
<evidence type="ECO:0000256" key="2">
    <source>
        <dbReference type="PROSITE-ProRule" id="PRU01091"/>
    </source>
</evidence>
<dbReference type="InterPro" id="IPR036388">
    <property type="entry name" value="WH-like_DNA-bd_sf"/>
</dbReference>
<dbReference type="RefSeq" id="WP_145271402.1">
    <property type="nucleotide sequence ID" value="NZ_CP036272.1"/>
</dbReference>
<dbReference type="AlphaFoldDB" id="A0A517STN4"/>
<dbReference type="InterPro" id="IPR016032">
    <property type="entry name" value="Sig_transdc_resp-reg_C-effctor"/>
</dbReference>
<dbReference type="Gene3D" id="1.10.10.10">
    <property type="entry name" value="Winged helix-like DNA-binding domain superfamily/Winged helix DNA-binding domain"/>
    <property type="match status" value="1"/>
</dbReference>
<evidence type="ECO:0000256" key="1">
    <source>
        <dbReference type="ARBA" id="ARBA00023125"/>
    </source>
</evidence>
<dbReference type="GO" id="GO:0006355">
    <property type="term" value="P:regulation of DNA-templated transcription"/>
    <property type="evidence" value="ECO:0007669"/>
    <property type="project" value="InterPro"/>
</dbReference>
<feature type="domain" description="OmpR/PhoB-type" evidence="3">
    <location>
        <begin position="133"/>
        <end position="232"/>
    </location>
</feature>
<protein>
    <recommendedName>
        <fullName evidence="3">OmpR/PhoB-type domain-containing protein</fullName>
    </recommendedName>
</protein>
<dbReference type="Pfam" id="PF00486">
    <property type="entry name" value="Trans_reg_C"/>
    <property type="match status" value="1"/>
</dbReference>
<accession>A0A517STN4</accession>
<dbReference type="GO" id="GO:0000160">
    <property type="term" value="P:phosphorelay signal transduction system"/>
    <property type="evidence" value="ECO:0007669"/>
    <property type="project" value="InterPro"/>
</dbReference>
<dbReference type="InterPro" id="IPR001867">
    <property type="entry name" value="OmpR/PhoB-type_DNA-bd"/>
</dbReference>
<sequence length="236" mass="26691">MLAVFTNHLTYGANDIEVDVAGFTIKQIALAYAETLNLDPAAVAYVDVVRVDSKFVVEAGQRIEWMREYGRKGGDFWSDREFRERYSVDDDEFQWCLNSGLQPLRSPSGRLAIENAVAIEMGSRLMQLRVERGKNPRLKSKFVDEDSCAIVIGEKSVHVGNCKELKLFRRLSARPGQRISLDSLMEAGWGIDTPVKSALQQCIARLRRKLHVAGMTEFVIESEVGFYRLLVNEKNS</sequence>
<dbReference type="OrthoDB" id="4336084at2"/>
<evidence type="ECO:0000313" key="4">
    <source>
        <dbReference type="EMBL" id="QDT59491.1"/>
    </source>
</evidence>
<organism evidence="4 5">
    <name type="scientific">Stieleria bergensis</name>
    <dbReference type="NCBI Taxonomy" id="2528025"/>
    <lineage>
        <taxon>Bacteria</taxon>
        <taxon>Pseudomonadati</taxon>
        <taxon>Planctomycetota</taxon>
        <taxon>Planctomycetia</taxon>
        <taxon>Pirellulales</taxon>
        <taxon>Pirellulaceae</taxon>
        <taxon>Stieleria</taxon>
    </lineage>
</organism>
<reference evidence="4 5" key="1">
    <citation type="submission" date="2019-02" db="EMBL/GenBank/DDBJ databases">
        <title>Deep-cultivation of Planctomycetes and their phenomic and genomic characterization uncovers novel biology.</title>
        <authorList>
            <person name="Wiegand S."/>
            <person name="Jogler M."/>
            <person name="Boedeker C."/>
            <person name="Pinto D."/>
            <person name="Vollmers J."/>
            <person name="Rivas-Marin E."/>
            <person name="Kohn T."/>
            <person name="Peeters S.H."/>
            <person name="Heuer A."/>
            <person name="Rast P."/>
            <person name="Oberbeckmann S."/>
            <person name="Bunk B."/>
            <person name="Jeske O."/>
            <person name="Meyerdierks A."/>
            <person name="Storesund J.E."/>
            <person name="Kallscheuer N."/>
            <person name="Luecker S."/>
            <person name="Lage O.M."/>
            <person name="Pohl T."/>
            <person name="Merkel B.J."/>
            <person name="Hornburger P."/>
            <person name="Mueller R.-W."/>
            <person name="Bruemmer F."/>
            <person name="Labrenz M."/>
            <person name="Spormann A.M."/>
            <person name="Op den Camp H."/>
            <person name="Overmann J."/>
            <person name="Amann R."/>
            <person name="Jetten M.S.M."/>
            <person name="Mascher T."/>
            <person name="Medema M.H."/>
            <person name="Devos D.P."/>
            <person name="Kaster A.-K."/>
            <person name="Ovreas L."/>
            <person name="Rohde M."/>
            <person name="Galperin M.Y."/>
            <person name="Jogler C."/>
        </authorList>
    </citation>
    <scope>NUCLEOTIDE SEQUENCE [LARGE SCALE GENOMIC DNA]</scope>
    <source>
        <strain evidence="4 5">SV_7m_r</strain>
    </source>
</reference>
<dbReference type="SUPFAM" id="SSF46894">
    <property type="entry name" value="C-terminal effector domain of the bipartite response regulators"/>
    <property type="match status" value="1"/>
</dbReference>
<dbReference type="Proteomes" id="UP000315003">
    <property type="component" value="Chromosome"/>
</dbReference>
<dbReference type="EMBL" id="CP036272">
    <property type="protein sequence ID" value="QDT59491.1"/>
    <property type="molecule type" value="Genomic_DNA"/>
</dbReference>
<evidence type="ECO:0000259" key="3">
    <source>
        <dbReference type="PROSITE" id="PS51755"/>
    </source>
</evidence>
<dbReference type="PROSITE" id="PS51755">
    <property type="entry name" value="OMPR_PHOB"/>
    <property type="match status" value="1"/>
</dbReference>
<keyword evidence="5" id="KW-1185">Reference proteome</keyword>
<dbReference type="GO" id="GO:0003677">
    <property type="term" value="F:DNA binding"/>
    <property type="evidence" value="ECO:0007669"/>
    <property type="project" value="UniProtKB-UniRule"/>
</dbReference>
<gene>
    <name evidence="4" type="ORF">SV7mr_19980</name>
</gene>
<proteinExistence type="predicted"/>
<name>A0A517STN4_9BACT</name>
<feature type="DNA-binding region" description="OmpR/PhoB-type" evidence="2">
    <location>
        <begin position="133"/>
        <end position="232"/>
    </location>
</feature>